<feature type="transmembrane region" description="Helical" evidence="9">
    <location>
        <begin position="197"/>
        <end position="218"/>
    </location>
</feature>
<accession>A0ABP0H2R4</accession>
<feature type="transmembrane region" description="Helical" evidence="9">
    <location>
        <begin position="57"/>
        <end position="80"/>
    </location>
</feature>
<evidence type="ECO:0000256" key="2">
    <source>
        <dbReference type="ARBA" id="ARBA00022692"/>
    </source>
</evidence>
<keyword evidence="12" id="KW-1185">Reference proteome</keyword>
<dbReference type="PANTHER" id="PTHR17068:SF11">
    <property type="entry name" value="MYELOID-ASSOCIATED DIFFERENTIATION MARKER-LIKE PROTEIN 2"/>
    <property type="match status" value="1"/>
</dbReference>
<feature type="transmembrane region" description="Helical" evidence="9">
    <location>
        <begin position="163"/>
        <end position="185"/>
    </location>
</feature>
<evidence type="ECO:0000256" key="8">
    <source>
        <dbReference type="SAM" id="MobiDB-lite"/>
    </source>
</evidence>
<name>A0ABP0H2R4_CLALP</name>
<feature type="transmembrane region" description="Helical" evidence="9">
    <location>
        <begin position="32"/>
        <end position="50"/>
    </location>
</feature>
<evidence type="ECO:0000313" key="11">
    <source>
        <dbReference type="EMBL" id="CAK8698285.1"/>
    </source>
</evidence>
<keyword evidence="2 7" id="KW-0812">Transmembrane</keyword>
<feature type="transmembrane region" description="Helical" evidence="9">
    <location>
        <begin position="127"/>
        <end position="147"/>
    </location>
</feature>
<dbReference type="PANTHER" id="PTHR17068">
    <property type="entry name" value="MYELOID-ASSOCIATED DIFFERENTIATION MARKER MYADM FAMILY MEMBER"/>
    <property type="match status" value="1"/>
</dbReference>
<evidence type="ECO:0000256" key="7">
    <source>
        <dbReference type="PROSITE-ProRule" id="PRU00581"/>
    </source>
</evidence>
<feature type="domain" description="MARVEL" evidence="10">
    <location>
        <begin position="157"/>
        <end position="293"/>
    </location>
</feature>
<evidence type="ECO:0000313" key="12">
    <source>
        <dbReference type="Proteomes" id="UP001642483"/>
    </source>
</evidence>
<proteinExistence type="inferred from homology"/>
<evidence type="ECO:0000256" key="5">
    <source>
        <dbReference type="ARBA" id="ARBA00023136"/>
    </source>
</evidence>
<comment type="similarity">
    <text evidence="6">Belongs to the MAL family.</text>
</comment>
<evidence type="ECO:0000256" key="1">
    <source>
        <dbReference type="ARBA" id="ARBA00004141"/>
    </source>
</evidence>
<dbReference type="Proteomes" id="UP001642483">
    <property type="component" value="Unassembled WGS sequence"/>
</dbReference>
<dbReference type="Pfam" id="PF01284">
    <property type="entry name" value="MARVEL"/>
    <property type="match status" value="2"/>
</dbReference>
<feature type="domain" description="MARVEL" evidence="10">
    <location>
        <begin position="26"/>
        <end position="152"/>
    </location>
</feature>
<protein>
    <recommendedName>
        <fullName evidence="10">MARVEL domain-containing protein</fullName>
    </recommendedName>
</protein>
<dbReference type="EMBL" id="CAWYQH010000174">
    <property type="protein sequence ID" value="CAK8698285.1"/>
    <property type="molecule type" value="Genomic_DNA"/>
</dbReference>
<organism evidence="11 12">
    <name type="scientific">Clavelina lepadiformis</name>
    <name type="common">Light-bulb sea squirt</name>
    <name type="synonym">Ascidia lepadiformis</name>
    <dbReference type="NCBI Taxonomy" id="159417"/>
    <lineage>
        <taxon>Eukaryota</taxon>
        <taxon>Metazoa</taxon>
        <taxon>Chordata</taxon>
        <taxon>Tunicata</taxon>
        <taxon>Ascidiacea</taxon>
        <taxon>Aplousobranchia</taxon>
        <taxon>Clavelinidae</taxon>
        <taxon>Clavelina</taxon>
    </lineage>
</organism>
<feature type="compositionally biased region" description="Basic and acidic residues" evidence="8">
    <location>
        <begin position="1"/>
        <end position="14"/>
    </location>
</feature>
<dbReference type="InterPro" id="IPR008253">
    <property type="entry name" value="Marvel"/>
</dbReference>
<sequence length="299" mass="32645">MTAEKPETKTESQGESKSGGNSGVQYITSKEGVVRAVIIVFGCIAFALIADVGYGDVIAWVMAAYIIAWVFTLLSYFFIATTLSTQMNCGISYETVDVCVSIVSFFHCLMASIVLAIYTCSQCDELIAADVFGFLLCIAYAVEIYFLKGNAPSSLKYLMEIKGILKAVICICGCTTFAMLDAAGYECFESGCDSGRTWAFAAYIYCWVVSLIILLLRVTPLADKISPIDKIDFFWSVFSFFNYLAASIVLACYLECKNFEYRVCSTRLAADIFGFITAILYAVEAFLLKGACTNGVSPG</sequence>
<evidence type="ECO:0000256" key="9">
    <source>
        <dbReference type="SAM" id="Phobius"/>
    </source>
</evidence>
<feature type="region of interest" description="Disordered" evidence="8">
    <location>
        <begin position="1"/>
        <end position="22"/>
    </location>
</feature>
<reference evidence="11 12" key="1">
    <citation type="submission" date="2024-02" db="EMBL/GenBank/DDBJ databases">
        <authorList>
            <person name="Daric V."/>
            <person name="Darras S."/>
        </authorList>
    </citation>
    <scope>NUCLEOTIDE SEQUENCE [LARGE SCALE GENOMIC DNA]</scope>
</reference>
<comment type="caution">
    <text evidence="11">The sequence shown here is derived from an EMBL/GenBank/DDBJ whole genome shotgun (WGS) entry which is preliminary data.</text>
</comment>
<feature type="transmembrane region" description="Helical" evidence="9">
    <location>
        <begin position="100"/>
        <end position="120"/>
    </location>
</feature>
<evidence type="ECO:0000259" key="10">
    <source>
        <dbReference type="PROSITE" id="PS51225"/>
    </source>
</evidence>
<keyword evidence="5 7" id="KW-0472">Membrane</keyword>
<evidence type="ECO:0000256" key="4">
    <source>
        <dbReference type="ARBA" id="ARBA00022989"/>
    </source>
</evidence>
<dbReference type="PROSITE" id="PS51225">
    <property type="entry name" value="MARVEL"/>
    <property type="match status" value="2"/>
</dbReference>
<evidence type="ECO:0000256" key="3">
    <source>
        <dbReference type="ARBA" id="ARBA00022737"/>
    </source>
</evidence>
<comment type="subcellular location">
    <subcellularLocation>
        <location evidence="1">Membrane</location>
        <topology evidence="1">Multi-pass membrane protein</topology>
    </subcellularLocation>
</comment>
<evidence type="ECO:0000256" key="6">
    <source>
        <dbReference type="ARBA" id="ARBA00034721"/>
    </source>
</evidence>
<feature type="transmembrane region" description="Helical" evidence="9">
    <location>
        <begin position="233"/>
        <end position="256"/>
    </location>
</feature>
<keyword evidence="4 9" id="KW-1133">Transmembrane helix</keyword>
<feature type="transmembrane region" description="Helical" evidence="9">
    <location>
        <begin position="268"/>
        <end position="288"/>
    </location>
</feature>
<dbReference type="InterPro" id="IPR047123">
    <property type="entry name" value="MYADM-like"/>
</dbReference>
<gene>
    <name evidence="11" type="ORF">CVLEPA_LOCUS31733</name>
</gene>
<keyword evidence="3" id="KW-0677">Repeat</keyword>